<accession>A0A1G8FPZ8</accession>
<dbReference type="SUPFAM" id="SSF102198">
    <property type="entry name" value="Putative cyclase"/>
    <property type="match status" value="1"/>
</dbReference>
<name>A0A1G8FPZ8_9ACTN</name>
<dbReference type="Proteomes" id="UP000198923">
    <property type="component" value="Unassembled WGS sequence"/>
</dbReference>
<sequence length="328" mass="36068">MPGPPGVHRANDRTEAFVNHDQMNDDTGAYLSENRNWGRWGPDDERGTINLVTPERIVAAAGMARSGRKVSLSRPFPTDAGPHNPQPALQYWNRTDIHHGGGHAGDWIGVYAHGVQVTHLDALCHVWDADGIYNGRGPDVLGFRGTTFGGIEAWRDGIFTRGVMLDVPRHRGVEFVEYDEPVHGAELEEILEKRGIELQPGDAVCVYSGREKWQAANPDKPYGRWVGPSGRHEYPGLHGSCNRFLREHDVSLLVWDMLDRQPDAYQSGIPFTVHGAIHAFGLAVLDNALLEPLADACLEEGRDDFLLLAVPLFLPGGTGSPVNPIAVF</sequence>
<reference evidence="2 3" key="1">
    <citation type="submission" date="2016-10" db="EMBL/GenBank/DDBJ databases">
        <authorList>
            <person name="de Groot N.N."/>
        </authorList>
    </citation>
    <scope>NUCLEOTIDE SEQUENCE [LARGE SCALE GENOMIC DNA]</scope>
    <source>
        <strain evidence="2 3">CPCC 201354</strain>
    </source>
</reference>
<dbReference type="Gene3D" id="3.50.30.50">
    <property type="entry name" value="Putative cyclase"/>
    <property type="match status" value="1"/>
</dbReference>
<evidence type="ECO:0000256" key="1">
    <source>
        <dbReference type="SAM" id="MobiDB-lite"/>
    </source>
</evidence>
<dbReference type="Pfam" id="PF04199">
    <property type="entry name" value="Cyclase"/>
    <property type="match status" value="1"/>
</dbReference>
<dbReference type="InterPro" id="IPR007325">
    <property type="entry name" value="KFase/CYL"/>
</dbReference>
<protein>
    <submittedName>
        <fullName evidence="2">Putative cyclase</fullName>
    </submittedName>
</protein>
<dbReference type="OrthoDB" id="7067800at2"/>
<dbReference type="PANTHER" id="PTHR34861:SF10">
    <property type="entry name" value="CYCLASE"/>
    <property type="match status" value="1"/>
</dbReference>
<organism evidence="2 3">
    <name type="scientific">Sinosporangium album</name>
    <dbReference type="NCBI Taxonomy" id="504805"/>
    <lineage>
        <taxon>Bacteria</taxon>
        <taxon>Bacillati</taxon>
        <taxon>Actinomycetota</taxon>
        <taxon>Actinomycetes</taxon>
        <taxon>Streptosporangiales</taxon>
        <taxon>Streptosporangiaceae</taxon>
        <taxon>Sinosporangium</taxon>
    </lineage>
</organism>
<dbReference type="InterPro" id="IPR037175">
    <property type="entry name" value="KFase_sf"/>
</dbReference>
<dbReference type="PANTHER" id="PTHR34861">
    <property type="match status" value="1"/>
</dbReference>
<evidence type="ECO:0000313" key="3">
    <source>
        <dbReference type="Proteomes" id="UP000198923"/>
    </source>
</evidence>
<feature type="region of interest" description="Disordered" evidence="1">
    <location>
        <begin position="1"/>
        <end position="45"/>
    </location>
</feature>
<dbReference type="AlphaFoldDB" id="A0A1G8FPZ8"/>
<proteinExistence type="predicted"/>
<dbReference type="GO" id="GO:0004061">
    <property type="term" value="F:arylformamidase activity"/>
    <property type="evidence" value="ECO:0007669"/>
    <property type="project" value="InterPro"/>
</dbReference>
<dbReference type="EMBL" id="FNCN01000024">
    <property type="protein sequence ID" value="SDH84211.1"/>
    <property type="molecule type" value="Genomic_DNA"/>
</dbReference>
<gene>
    <name evidence="2" type="ORF">SAMN05421505_12436</name>
</gene>
<evidence type="ECO:0000313" key="2">
    <source>
        <dbReference type="EMBL" id="SDH84211.1"/>
    </source>
</evidence>
<dbReference type="STRING" id="504805.SAMN05421505_12436"/>
<keyword evidence="3" id="KW-1185">Reference proteome</keyword>
<dbReference type="GO" id="GO:0019441">
    <property type="term" value="P:L-tryptophan catabolic process to kynurenine"/>
    <property type="evidence" value="ECO:0007669"/>
    <property type="project" value="InterPro"/>
</dbReference>